<dbReference type="AlphaFoldDB" id="A0A4Y7RMT6"/>
<name>A0A4Y7RMT6_9FIRM</name>
<accession>A0A4Y7RMT6</accession>
<dbReference type="NCBIfam" id="TIGR02605">
    <property type="entry name" value="CxxC_CxxC_SSSS"/>
    <property type="match status" value="1"/>
</dbReference>
<gene>
    <name evidence="2" type="ORF">Pmgp_02501</name>
</gene>
<dbReference type="RefSeq" id="WP_134214321.1">
    <property type="nucleotide sequence ID" value="NZ_QFFZ01000029.1"/>
</dbReference>
<organism evidence="2 3">
    <name type="scientific">Pelotomaculum propionicicum</name>
    <dbReference type="NCBI Taxonomy" id="258475"/>
    <lineage>
        <taxon>Bacteria</taxon>
        <taxon>Bacillati</taxon>
        <taxon>Bacillota</taxon>
        <taxon>Clostridia</taxon>
        <taxon>Eubacteriales</taxon>
        <taxon>Desulfotomaculaceae</taxon>
        <taxon>Pelotomaculum</taxon>
    </lineage>
</organism>
<dbReference type="InterPro" id="IPR013429">
    <property type="entry name" value="Regulatory_FmdB_Zinc_ribbon"/>
</dbReference>
<proteinExistence type="predicted"/>
<sequence>MPIYEFRCAACGRHFEKLCPIGESGEKLSCPNCGARAPHRVMSSFYAAGAGGGKSSCSGCSTHNCATCGH</sequence>
<dbReference type="EMBL" id="QFFZ01000029">
    <property type="protein sequence ID" value="TEB10304.1"/>
    <property type="molecule type" value="Genomic_DNA"/>
</dbReference>
<feature type="domain" description="Putative regulatory protein FmdB zinc ribbon" evidence="1">
    <location>
        <begin position="1"/>
        <end position="43"/>
    </location>
</feature>
<dbReference type="SMART" id="SM00834">
    <property type="entry name" value="CxxC_CXXC_SSSS"/>
    <property type="match status" value="1"/>
</dbReference>
<dbReference type="Pfam" id="PF09723">
    <property type="entry name" value="Zn_ribbon_8"/>
    <property type="match status" value="1"/>
</dbReference>
<keyword evidence="3" id="KW-1185">Reference proteome</keyword>
<dbReference type="Proteomes" id="UP000297597">
    <property type="component" value="Unassembled WGS sequence"/>
</dbReference>
<comment type="caution">
    <text evidence="2">The sequence shown here is derived from an EMBL/GenBank/DDBJ whole genome shotgun (WGS) entry which is preliminary data.</text>
</comment>
<protein>
    <recommendedName>
        <fullName evidence="1">Putative regulatory protein FmdB zinc ribbon domain-containing protein</fullName>
    </recommendedName>
</protein>
<dbReference type="OrthoDB" id="9813321at2"/>
<evidence type="ECO:0000313" key="3">
    <source>
        <dbReference type="Proteomes" id="UP000297597"/>
    </source>
</evidence>
<evidence type="ECO:0000259" key="1">
    <source>
        <dbReference type="SMART" id="SM00834"/>
    </source>
</evidence>
<reference evidence="2 3" key="1">
    <citation type="journal article" date="2018" name="Environ. Microbiol.">
        <title>Novel energy conservation strategies and behaviour of Pelotomaculum schinkii driving syntrophic propionate catabolism.</title>
        <authorList>
            <person name="Hidalgo-Ahumada C.A.P."/>
            <person name="Nobu M.K."/>
            <person name="Narihiro T."/>
            <person name="Tamaki H."/>
            <person name="Liu W.T."/>
            <person name="Kamagata Y."/>
            <person name="Stams A.J.M."/>
            <person name="Imachi H."/>
            <person name="Sousa D.Z."/>
        </authorList>
    </citation>
    <scope>NUCLEOTIDE SEQUENCE [LARGE SCALE GENOMIC DNA]</scope>
    <source>
        <strain evidence="2 3">MGP</strain>
    </source>
</reference>
<evidence type="ECO:0000313" key="2">
    <source>
        <dbReference type="EMBL" id="TEB10304.1"/>
    </source>
</evidence>